<sequence>MSDIVEKWGRPVAERGFAQVPNYLLLLNQFLDDEHRLSPVELLVLIQLVGTWWRKGDKPFPSMATLARRCGSSERQIQRAVNHLVAVGLVAKEKRRAGRGLISSNAYDLTPLAEVLEEAAKAYPNDYPRKIDPDATRRITARLGKGAAPPAPVPGEGEAGAEGQPTRRRPRRRLAIHQA</sequence>
<dbReference type="AlphaFoldDB" id="A0A9X1II31"/>
<dbReference type="EMBL" id="JAJAQI010000046">
    <property type="protein sequence ID" value="MCB4824566.1"/>
    <property type="molecule type" value="Genomic_DNA"/>
</dbReference>
<dbReference type="InterPro" id="IPR036388">
    <property type="entry name" value="WH-like_DNA-bd_sf"/>
</dbReference>
<dbReference type="SUPFAM" id="SSF46785">
    <property type="entry name" value="Winged helix' DNA-binding domain"/>
    <property type="match status" value="1"/>
</dbReference>
<name>A0A9X1II31_9PROT</name>
<reference evidence="2" key="1">
    <citation type="submission" date="2021-10" db="EMBL/GenBank/DDBJ databases">
        <title>Roseicella aerolatum sp. nov., isolated from aerosols of e-waste dismantling site.</title>
        <authorList>
            <person name="Qin T."/>
        </authorList>
    </citation>
    <scope>NUCLEOTIDE SEQUENCE</scope>
    <source>
        <strain evidence="2">GB24</strain>
    </source>
</reference>
<organism evidence="2 3">
    <name type="scientific">Roseicella aerolata</name>
    <dbReference type="NCBI Taxonomy" id="2883479"/>
    <lineage>
        <taxon>Bacteria</taxon>
        <taxon>Pseudomonadati</taxon>
        <taxon>Pseudomonadota</taxon>
        <taxon>Alphaproteobacteria</taxon>
        <taxon>Acetobacterales</taxon>
        <taxon>Roseomonadaceae</taxon>
        <taxon>Roseicella</taxon>
    </lineage>
</organism>
<keyword evidence="3" id="KW-1185">Reference proteome</keyword>
<feature type="region of interest" description="Disordered" evidence="1">
    <location>
        <begin position="127"/>
        <end position="179"/>
    </location>
</feature>
<feature type="compositionally biased region" description="Basic residues" evidence="1">
    <location>
        <begin position="166"/>
        <end position="179"/>
    </location>
</feature>
<evidence type="ECO:0000313" key="3">
    <source>
        <dbReference type="Proteomes" id="UP001139311"/>
    </source>
</evidence>
<dbReference type="Pfam" id="PF13730">
    <property type="entry name" value="HTH_36"/>
    <property type="match status" value="1"/>
</dbReference>
<dbReference type="Proteomes" id="UP001139311">
    <property type="component" value="Unassembled WGS sequence"/>
</dbReference>
<evidence type="ECO:0000313" key="2">
    <source>
        <dbReference type="EMBL" id="MCB4824566.1"/>
    </source>
</evidence>
<proteinExistence type="predicted"/>
<accession>A0A9X1II31</accession>
<feature type="compositionally biased region" description="Basic and acidic residues" evidence="1">
    <location>
        <begin position="127"/>
        <end position="137"/>
    </location>
</feature>
<dbReference type="Gene3D" id="1.10.10.10">
    <property type="entry name" value="Winged helix-like DNA-binding domain superfamily/Winged helix DNA-binding domain"/>
    <property type="match status" value="1"/>
</dbReference>
<dbReference type="RefSeq" id="WP_226612465.1">
    <property type="nucleotide sequence ID" value="NZ_JAJAQI010000046.1"/>
</dbReference>
<protein>
    <submittedName>
        <fullName evidence="2">Helix-turn-helix domain-containing protein</fullName>
    </submittedName>
</protein>
<gene>
    <name evidence="2" type="ORF">LHA35_22830</name>
</gene>
<evidence type="ECO:0000256" key="1">
    <source>
        <dbReference type="SAM" id="MobiDB-lite"/>
    </source>
</evidence>
<comment type="caution">
    <text evidence="2">The sequence shown here is derived from an EMBL/GenBank/DDBJ whole genome shotgun (WGS) entry which is preliminary data.</text>
</comment>
<dbReference type="InterPro" id="IPR036390">
    <property type="entry name" value="WH_DNA-bd_sf"/>
</dbReference>